<keyword evidence="2" id="KW-1185">Reference proteome</keyword>
<reference evidence="1" key="1">
    <citation type="submission" date="2023-03" db="EMBL/GenBank/DDBJ databases">
        <title>Massive genome expansion in bonnet fungi (Mycena s.s.) driven by repeated elements and novel gene families across ecological guilds.</title>
        <authorList>
            <consortium name="Lawrence Berkeley National Laboratory"/>
            <person name="Harder C.B."/>
            <person name="Miyauchi S."/>
            <person name="Viragh M."/>
            <person name="Kuo A."/>
            <person name="Thoen E."/>
            <person name="Andreopoulos B."/>
            <person name="Lu D."/>
            <person name="Skrede I."/>
            <person name="Drula E."/>
            <person name="Henrissat B."/>
            <person name="Morin E."/>
            <person name="Kohler A."/>
            <person name="Barry K."/>
            <person name="LaButti K."/>
            <person name="Morin E."/>
            <person name="Salamov A."/>
            <person name="Lipzen A."/>
            <person name="Mereny Z."/>
            <person name="Hegedus B."/>
            <person name="Baldrian P."/>
            <person name="Stursova M."/>
            <person name="Weitz H."/>
            <person name="Taylor A."/>
            <person name="Grigoriev I.V."/>
            <person name="Nagy L.G."/>
            <person name="Martin F."/>
            <person name="Kauserud H."/>
        </authorList>
    </citation>
    <scope>NUCLEOTIDE SEQUENCE</scope>
    <source>
        <strain evidence="1">CBHHK188m</strain>
    </source>
</reference>
<evidence type="ECO:0000313" key="1">
    <source>
        <dbReference type="EMBL" id="KAJ7760309.1"/>
    </source>
</evidence>
<accession>A0AAD7JCG4</accession>
<protein>
    <submittedName>
        <fullName evidence="1">Uncharacterized protein</fullName>
    </submittedName>
</protein>
<name>A0AAD7JCG4_9AGAR</name>
<dbReference type="EMBL" id="JARJLG010000049">
    <property type="protein sequence ID" value="KAJ7760309.1"/>
    <property type="molecule type" value="Genomic_DNA"/>
</dbReference>
<proteinExistence type="predicted"/>
<comment type="caution">
    <text evidence="1">The sequence shown here is derived from an EMBL/GenBank/DDBJ whole genome shotgun (WGS) entry which is preliminary data.</text>
</comment>
<evidence type="ECO:0000313" key="2">
    <source>
        <dbReference type="Proteomes" id="UP001215280"/>
    </source>
</evidence>
<dbReference type="AlphaFoldDB" id="A0AAD7JCG4"/>
<dbReference type="Proteomes" id="UP001215280">
    <property type="component" value="Unassembled WGS sequence"/>
</dbReference>
<sequence length="299" mass="34058">MDSPLLDPTLPCELERRIFELSALSRPTTIPNLMLVARRVKIWVEPLLYHGILLSDTVTAVQGFPKFDLDIVLRAIDEKPPEFLKYAVKHLLLDFNQEYYPLQRTALYFDTILKACTGITSLVAWTGVNDNLSTLASLDSLRRLTIDIPGVFGPDPQNCFAHSLFRHITHLEIGDFLPSEFTGIALIPHLTHFAFNAVGRCDVLRPAFHSCARLTCIVFLCAVVVVETKIFMNFVQPLLEDERFVMIISHRDFWAGRYRTACAGNDHWTLADAFLAARRAGKVDRDHFIISHEDESWFE</sequence>
<gene>
    <name evidence="1" type="ORF">DFH07DRAFT_1060087</name>
</gene>
<organism evidence="1 2">
    <name type="scientific">Mycena maculata</name>
    <dbReference type="NCBI Taxonomy" id="230809"/>
    <lineage>
        <taxon>Eukaryota</taxon>
        <taxon>Fungi</taxon>
        <taxon>Dikarya</taxon>
        <taxon>Basidiomycota</taxon>
        <taxon>Agaricomycotina</taxon>
        <taxon>Agaricomycetes</taxon>
        <taxon>Agaricomycetidae</taxon>
        <taxon>Agaricales</taxon>
        <taxon>Marasmiineae</taxon>
        <taxon>Mycenaceae</taxon>
        <taxon>Mycena</taxon>
    </lineage>
</organism>